<dbReference type="SUPFAM" id="SSF141729">
    <property type="entry name" value="FimD N-terminal domain-like"/>
    <property type="match status" value="1"/>
</dbReference>
<dbReference type="InterPro" id="IPR000015">
    <property type="entry name" value="Fimb_usher"/>
</dbReference>
<dbReference type="Gene3D" id="2.60.40.2610">
    <property type="entry name" value="Outer membrane usher protein FimD, plug domain"/>
    <property type="match status" value="1"/>
</dbReference>
<name>H0F1Y2_9BURK</name>
<dbReference type="Gene3D" id="3.10.20.410">
    <property type="match status" value="1"/>
</dbReference>
<keyword evidence="7" id="KW-0472">Membrane</keyword>
<organism evidence="11 12">
    <name type="scientific">Achromobacter arsenitoxydans SY8</name>
    <dbReference type="NCBI Taxonomy" id="477184"/>
    <lineage>
        <taxon>Bacteria</taxon>
        <taxon>Pseudomonadati</taxon>
        <taxon>Pseudomonadota</taxon>
        <taxon>Betaproteobacteria</taxon>
        <taxon>Burkholderiales</taxon>
        <taxon>Alcaligenaceae</taxon>
        <taxon>Achromobacter</taxon>
    </lineage>
</organism>
<dbReference type="Gene3D" id="2.60.40.2070">
    <property type="match status" value="1"/>
</dbReference>
<protein>
    <submittedName>
        <fullName evidence="11">Fimbrial biogenesis outer membrane usher protein</fullName>
    </submittedName>
</protein>
<dbReference type="InterPro" id="IPR042186">
    <property type="entry name" value="FimD_plug_dom"/>
</dbReference>
<keyword evidence="4" id="KW-1134">Transmembrane beta strand</keyword>
<dbReference type="Pfam" id="PF00577">
    <property type="entry name" value="Usher"/>
    <property type="match status" value="1"/>
</dbReference>
<evidence type="ECO:0000259" key="10">
    <source>
        <dbReference type="Pfam" id="PF13954"/>
    </source>
</evidence>
<dbReference type="InterPro" id="IPR043142">
    <property type="entry name" value="PapC-like_C_sf"/>
</dbReference>
<keyword evidence="6" id="KW-0732">Signal</keyword>
<comment type="subcellular location">
    <subcellularLocation>
        <location evidence="1">Cell outer membrane</location>
        <topology evidence="1">Multi-pass membrane protein</topology>
    </subcellularLocation>
</comment>
<reference evidence="11 12" key="1">
    <citation type="journal article" date="2012" name="J. Bacteriol.">
        <title>Genome sequence of the highly efficient arsenite-oxidizing bacterium Achromobacter arsenitoxydans SY8.</title>
        <authorList>
            <person name="Li X."/>
            <person name="Hu Y."/>
            <person name="Gong J."/>
            <person name="Lin Y."/>
            <person name="Johnstone L."/>
            <person name="Rensing C."/>
            <person name="Wang G."/>
        </authorList>
    </citation>
    <scope>NUCLEOTIDE SEQUENCE [LARGE SCALE GENOMIC DNA]</scope>
    <source>
        <strain evidence="11 12">SY8</strain>
    </source>
</reference>
<evidence type="ECO:0000256" key="5">
    <source>
        <dbReference type="ARBA" id="ARBA00022692"/>
    </source>
</evidence>
<dbReference type="Pfam" id="PF13953">
    <property type="entry name" value="PapC_C"/>
    <property type="match status" value="1"/>
</dbReference>
<dbReference type="STRING" id="477184.KYC_03842"/>
<gene>
    <name evidence="11" type="ORF">KYC_03842</name>
</gene>
<evidence type="ECO:0000256" key="8">
    <source>
        <dbReference type="ARBA" id="ARBA00023237"/>
    </source>
</evidence>
<proteinExistence type="inferred from homology"/>
<evidence type="ECO:0000256" key="6">
    <source>
        <dbReference type="ARBA" id="ARBA00022729"/>
    </source>
</evidence>
<sequence length="868" mass="93123">MAVAVYCAPFGSAMSQQAPPARPSEVEFDPRFLSGPAVDLERFSSGNAVLPGVYALDVRVNGRRAGRYDVRYVASDGGRTEPCFTLGELEKMGVDTRRILEARSEGPGSVQPDSDPLNTEACLPLNTIVPQAYAVMDLGELALELSVPQAYVHTHVRGWVDPVRWNDGITAGLLDYSLNGYSSRARHGGSQFSNLFLGLTSGLNVGSWRLRQRSTKSWANNGSSSWNSLELFAQRGINPWRSQFLVGDSFTSGELFDSIGLRGVRLFSDDRMLPDTLRTYAPIVRGVAETNAIVTVRQAGRVIYEQNVPAGPFQLEDLPASGYGGDLDVTVQEADGRQSTFSVPFSTVPMLLREGVHRYSVGLGRYRNAESQSEPPVFEGTYQYGFTDGFTGYTGTQISSDYASIMLGAAINTKVGAFSLDVTGANTQIERESRKGISTRLNYSNILSTTGTRFSVVGYRYSTSNFYSLRDAIHAHDRYSNPDEPWYDYRLKQRLQVNVSQPVGSSGNVFIMASRQNYWSSRSGYDLQYQIGYGGSYRSLNYSIFGQRVRSGESATLSNQIMLTLSMPLGRNSAHTGPGFNTVSSTMTRSSNGDHQVQASVNGSGGADIPVSFGLTASTAETDSARTNSLGAFGSYRSPYGTYSASASTSSQANQFAMGARGALVVHAGGVTAGPPLGRATALIQAKGAAGARVINGQGASIDSNGYALVPYLSPYRVNNVMLDPSKLGMEVELGATSEEVVPTLDSIVLVEFRTEQGKPVLLRLRRPDGEAVPLGAQVYQTDADRALGTVGQGGVALVRGLPDQGMLTIKWGDTPQEQCQAAYALSDGQTAASSGQTKNVSGLIRIQAECQTPFAAAADAPQAKEQS</sequence>
<dbReference type="PANTHER" id="PTHR30451">
    <property type="entry name" value="OUTER MEMBRANE USHER PROTEIN"/>
    <property type="match status" value="1"/>
</dbReference>
<evidence type="ECO:0000259" key="9">
    <source>
        <dbReference type="Pfam" id="PF13953"/>
    </source>
</evidence>
<evidence type="ECO:0000256" key="1">
    <source>
        <dbReference type="ARBA" id="ARBA00004571"/>
    </source>
</evidence>
<evidence type="ECO:0000313" key="12">
    <source>
        <dbReference type="Proteomes" id="UP000003113"/>
    </source>
</evidence>
<feature type="domain" description="PapC-like C-terminal" evidence="9">
    <location>
        <begin position="762"/>
        <end position="827"/>
    </location>
</feature>
<dbReference type="FunFam" id="2.60.40.3110:FF:000001">
    <property type="entry name" value="Putative fimbrial outer membrane usher"/>
    <property type="match status" value="1"/>
</dbReference>
<dbReference type="eggNOG" id="COG3188">
    <property type="taxonomic scope" value="Bacteria"/>
</dbReference>
<dbReference type="AlphaFoldDB" id="H0F1Y2"/>
<evidence type="ECO:0000256" key="2">
    <source>
        <dbReference type="ARBA" id="ARBA00008064"/>
    </source>
</evidence>
<dbReference type="GO" id="GO:0009279">
    <property type="term" value="C:cell outer membrane"/>
    <property type="evidence" value="ECO:0007669"/>
    <property type="project" value="UniProtKB-SubCell"/>
</dbReference>
<dbReference type="GO" id="GO:0015473">
    <property type="term" value="F:fimbrial usher porin activity"/>
    <property type="evidence" value="ECO:0007669"/>
    <property type="project" value="InterPro"/>
</dbReference>
<keyword evidence="12" id="KW-1185">Reference proteome</keyword>
<dbReference type="Proteomes" id="UP000003113">
    <property type="component" value="Unassembled WGS sequence"/>
</dbReference>
<dbReference type="InterPro" id="IPR025885">
    <property type="entry name" value="PapC_N"/>
</dbReference>
<dbReference type="Gene3D" id="2.60.40.3110">
    <property type="match status" value="1"/>
</dbReference>
<comment type="caution">
    <text evidence="11">The sequence shown here is derived from an EMBL/GenBank/DDBJ whole genome shotgun (WGS) entry which is preliminary data.</text>
</comment>
<feature type="domain" description="PapC N-terminal" evidence="10">
    <location>
        <begin position="27"/>
        <end position="180"/>
    </location>
</feature>
<dbReference type="Pfam" id="PF13954">
    <property type="entry name" value="PapC_N"/>
    <property type="match status" value="1"/>
</dbReference>
<keyword evidence="3" id="KW-0813">Transport</keyword>
<dbReference type="GO" id="GO:0009297">
    <property type="term" value="P:pilus assembly"/>
    <property type="evidence" value="ECO:0007669"/>
    <property type="project" value="InterPro"/>
</dbReference>
<evidence type="ECO:0000256" key="4">
    <source>
        <dbReference type="ARBA" id="ARBA00022452"/>
    </source>
</evidence>
<dbReference type="PANTHER" id="PTHR30451:SF20">
    <property type="entry name" value="FIMBRIAE USHER"/>
    <property type="match status" value="1"/>
</dbReference>
<dbReference type="PATRIC" id="fig|477184.5.peg.760"/>
<evidence type="ECO:0000256" key="3">
    <source>
        <dbReference type="ARBA" id="ARBA00022448"/>
    </source>
</evidence>
<evidence type="ECO:0000313" key="11">
    <source>
        <dbReference type="EMBL" id="EHK67708.1"/>
    </source>
</evidence>
<keyword evidence="8" id="KW-0998">Cell outer membrane</keyword>
<dbReference type="EMBL" id="AGUF01000016">
    <property type="protein sequence ID" value="EHK67708.1"/>
    <property type="molecule type" value="Genomic_DNA"/>
</dbReference>
<evidence type="ECO:0000256" key="7">
    <source>
        <dbReference type="ARBA" id="ARBA00023136"/>
    </source>
</evidence>
<keyword evidence="5" id="KW-0812">Transmembrane</keyword>
<dbReference type="InterPro" id="IPR037224">
    <property type="entry name" value="PapC_N_sf"/>
</dbReference>
<accession>H0F1Y2</accession>
<dbReference type="InterPro" id="IPR025949">
    <property type="entry name" value="PapC-like_C"/>
</dbReference>
<comment type="similarity">
    <text evidence="2">Belongs to the fimbrial export usher family.</text>
</comment>